<evidence type="ECO:0000256" key="3">
    <source>
        <dbReference type="ARBA" id="ARBA00022519"/>
    </source>
</evidence>
<feature type="transmembrane region" description="Helical" evidence="7">
    <location>
        <begin position="217"/>
        <end position="242"/>
    </location>
</feature>
<comment type="caution">
    <text evidence="9">The sequence shown here is derived from an EMBL/GenBank/DDBJ whole genome shotgun (WGS) entry which is preliminary data.</text>
</comment>
<protein>
    <submittedName>
        <fullName evidence="9">TRAP transporter large permease</fullName>
    </submittedName>
</protein>
<feature type="transmembrane region" description="Helical" evidence="7">
    <location>
        <begin position="280"/>
        <end position="301"/>
    </location>
</feature>
<dbReference type="InterPro" id="IPR004681">
    <property type="entry name" value="TRAP_DctM"/>
</dbReference>
<dbReference type="EMBL" id="JAWJZB010000001">
    <property type="protein sequence ID" value="MDV5087440.1"/>
    <property type="molecule type" value="Genomic_DNA"/>
</dbReference>
<evidence type="ECO:0000256" key="2">
    <source>
        <dbReference type="ARBA" id="ARBA00022475"/>
    </source>
</evidence>
<feature type="transmembrane region" description="Helical" evidence="7">
    <location>
        <begin position="49"/>
        <end position="71"/>
    </location>
</feature>
<evidence type="ECO:0000256" key="6">
    <source>
        <dbReference type="ARBA" id="ARBA00023136"/>
    </source>
</evidence>
<accession>A0ABU3Z6A5</accession>
<organism evidence="9 10">
    <name type="scientific">Veillonella absiana</name>
    <dbReference type="NCBI Taxonomy" id="3079305"/>
    <lineage>
        <taxon>Bacteria</taxon>
        <taxon>Bacillati</taxon>
        <taxon>Bacillota</taxon>
        <taxon>Negativicutes</taxon>
        <taxon>Veillonellales</taxon>
        <taxon>Veillonellaceae</taxon>
        <taxon>Veillonella</taxon>
    </lineage>
</organism>
<dbReference type="NCBIfam" id="TIGR00786">
    <property type="entry name" value="dctM"/>
    <property type="match status" value="1"/>
</dbReference>
<feature type="transmembrane region" description="Helical" evidence="7">
    <location>
        <begin position="83"/>
        <end position="109"/>
    </location>
</feature>
<evidence type="ECO:0000259" key="8">
    <source>
        <dbReference type="Pfam" id="PF06808"/>
    </source>
</evidence>
<keyword evidence="2" id="KW-1003">Cell membrane</keyword>
<evidence type="ECO:0000256" key="1">
    <source>
        <dbReference type="ARBA" id="ARBA00004429"/>
    </source>
</evidence>
<evidence type="ECO:0000256" key="7">
    <source>
        <dbReference type="SAM" id="Phobius"/>
    </source>
</evidence>
<reference evidence="9 10" key="1">
    <citation type="submission" date="2023-10" db="EMBL/GenBank/DDBJ databases">
        <title>Veillonella sp. nov., isolated from a pig farm feces dump.</title>
        <authorList>
            <person name="Chang Y.-H."/>
        </authorList>
    </citation>
    <scope>NUCLEOTIDE SEQUENCE [LARGE SCALE GENOMIC DNA]</scope>
    <source>
        <strain evidence="9 10">YH-vei2233</strain>
    </source>
</reference>
<evidence type="ECO:0000313" key="9">
    <source>
        <dbReference type="EMBL" id="MDV5087440.1"/>
    </source>
</evidence>
<dbReference type="InterPro" id="IPR010656">
    <property type="entry name" value="DctM"/>
</dbReference>
<feature type="transmembrane region" description="Helical" evidence="7">
    <location>
        <begin position="172"/>
        <end position="196"/>
    </location>
</feature>
<dbReference type="PANTHER" id="PTHR33362:SF3">
    <property type="entry name" value="SIALIC ACID TRAP TRANSPORTER PERMEASE PROTEIN SIAT"/>
    <property type="match status" value="1"/>
</dbReference>
<feature type="domain" description="TRAP C4-dicarboxylate transport system permease DctM subunit" evidence="8">
    <location>
        <begin position="8"/>
        <end position="424"/>
    </location>
</feature>
<evidence type="ECO:0000256" key="5">
    <source>
        <dbReference type="ARBA" id="ARBA00022989"/>
    </source>
</evidence>
<gene>
    <name evidence="9" type="ORF">RVY80_01040</name>
</gene>
<keyword evidence="10" id="KW-1185">Reference proteome</keyword>
<feature type="transmembrane region" description="Helical" evidence="7">
    <location>
        <begin position="321"/>
        <end position="351"/>
    </location>
</feature>
<dbReference type="PIRSF" id="PIRSF006066">
    <property type="entry name" value="HI0050"/>
    <property type="match status" value="1"/>
</dbReference>
<proteinExistence type="predicted"/>
<feature type="transmembrane region" description="Helical" evidence="7">
    <location>
        <begin position="363"/>
        <end position="383"/>
    </location>
</feature>
<comment type="subcellular location">
    <subcellularLocation>
        <location evidence="1">Cell inner membrane</location>
        <topology evidence="1">Multi-pass membrane protein</topology>
    </subcellularLocation>
</comment>
<keyword evidence="5 7" id="KW-1133">Transmembrane helix</keyword>
<keyword evidence="6 7" id="KW-0472">Membrane</keyword>
<dbReference type="PANTHER" id="PTHR33362">
    <property type="entry name" value="SIALIC ACID TRAP TRANSPORTER PERMEASE PROTEIN SIAT-RELATED"/>
    <property type="match status" value="1"/>
</dbReference>
<dbReference type="Proteomes" id="UP001272515">
    <property type="component" value="Unassembled WGS sequence"/>
</dbReference>
<sequence>MSPVVLGITFFLLVCLAVPIGTVLAGMSFMPHLVDSWFPTDGPYLVRAMISGINSFPILAVPMFMLSGNIMAQGGISEKMFNFFSYFIAPLKAGLPISVVVTCLFYGAISGSGPATAAAVGAMTIPVLTKLGYNRVFATSLVAVAGGVGVVIPPSIPFIFYGQAANVSVGKLFIGGILPGLLIGICLMVYAYYYCWKHGENREKLNAYHEELKQDGLWKLFLDSFWALLSPIIILGTIYSGIASPTEAAVISVFYSLFVAMFIYKRVWIGDIYGILKASVKMYASIAFIIAAAIAFARVLTFMEVPQTIEQAITSVVDNPVAFILLVNVILLFVGMVMDTTPAILVLTPILLPLAKSFGFDPIHFGIIMVVNLAIGFVTPPLGVNLFVSSALTKIPVERIIKFAIPFIGAFIVALLIITFVPDISLAFLK</sequence>
<dbReference type="Pfam" id="PF06808">
    <property type="entry name" value="DctM"/>
    <property type="match status" value="1"/>
</dbReference>
<keyword evidence="3" id="KW-0997">Cell inner membrane</keyword>
<name>A0ABU3Z6A5_9FIRM</name>
<keyword evidence="4 7" id="KW-0812">Transmembrane</keyword>
<evidence type="ECO:0000256" key="4">
    <source>
        <dbReference type="ARBA" id="ARBA00022692"/>
    </source>
</evidence>
<feature type="transmembrane region" description="Helical" evidence="7">
    <location>
        <begin position="403"/>
        <end position="429"/>
    </location>
</feature>
<evidence type="ECO:0000313" key="10">
    <source>
        <dbReference type="Proteomes" id="UP001272515"/>
    </source>
</evidence>
<dbReference type="RefSeq" id="WP_317329291.1">
    <property type="nucleotide sequence ID" value="NZ_JAWJZA010000010.1"/>
</dbReference>
<feature type="transmembrane region" description="Helical" evidence="7">
    <location>
        <begin position="248"/>
        <end position="268"/>
    </location>
</feature>
<feature type="transmembrane region" description="Helical" evidence="7">
    <location>
        <begin position="140"/>
        <end position="160"/>
    </location>
</feature>